<evidence type="ECO:0000313" key="3">
    <source>
        <dbReference type="Proteomes" id="UP000294480"/>
    </source>
</evidence>
<accession>A0A4V3DK64</accession>
<dbReference type="InterPro" id="IPR036411">
    <property type="entry name" value="TorD-like_sf"/>
</dbReference>
<name>A0A4V3DK64_9BURK</name>
<dbReference type="GO" id="GO:0051082">
    <property type="term" value="F:unfolded protein binding"/>
    <property type="evidence" value="ECO:0007669"/>
    <property type="project" value="InterPro"/>
</dbReference>
<comment type="caution">
    <text evidence="2">The sequence shown here is derived from an EMBL/GenBank/DDBJ whole genome shotgun (WGS) entry which is preliminary data.</text>
</comment>
<dbReference type="GO" id="GO:0016530">
    <property type="term" value="F:metallochaperone activity"/>
    <property type="evidence" value="ECO:0007669"/>
    <property type="project" value="TreeGrafter"/>
</dbReference>
<proteinExistence type="predicted"/>
<reference evidence="2 3" key="1">
    <citation type="submission" date="2019-03" db="EMBL/GenBank/DDBJ databases">
        <title>Genomic Encyclopedia of Type Strains, Phase IV (KMG-IV): sequencing the most valuable type-strain genomes for metagenomic binning, comparative biology and taxonomic classification.</title>
        <authorList>
            <person name="Goeker M."/>
        </authorList>
    </citation>
    <scope>NUCLEOTIDE SEQUENCE [LARGE SCALE GENOMIC DNA]</scope>
    <source>
        <strain evidence="2 3">DSM 102852</strain>
    </source>
</reference>
<dbReference type="InterPro" id="IPR003765">
    <property type="entry name" value="NO3_reductase_chaperone_NarJ"/>
</dbReference>
<protein>
    <submittedName>
        <fullName evidence="2">Respiratory nitrate reductase chaperone NarJ</fullName>
    </submittedName>
</protein>
<dbReference type="PANTHER" id="PTHR43680:SF2">
    <property type="entry name" value="NITRATE REDUCTASE MOLYBDENUM COFACTOR ASSEMBLY CHAPERONE NARJ"/>
    <property type="match status" value="1"/>
</dbReference>
<dbReference type="PANTHER" id="PTHR43680">
    <property type="entry name" value="NITRATE REDUCTASE MOLYBDENUM COFACTOR ASSEMBLY CHAPERONE"/>
    <property type="match status" value="1"/>
</dbReference>
<organism evidence="2 3">
    <name type="scientific">Hydromonas duriensis</name>
    <dbReference type="NCBI Taxonomy" id="1527608"/>
    <lineage>
        <taxon>Bacteria</taxon>
        <taxon>Pseudomonadati</taxon>
        <taxon>Pseudomonadota</taxon>
        <taxon>Betaproteobacteria</taxon>
        <taxon>Burkholderiales</taxon>
        <taxon>Burkholderiaceae</taxon>
        <taxon>Hydromonas</taxon>
    </lineage>
</organism>
<evidence type="ECO:0000256" key="1">
    <source>
        <dbReference type="ARBA" id="ARBA00023063"/>
    </source>
</evidence>
<dbReference type="GO" id="GO:0051131">
    <property type="term" value="P:chaperone-mediated protein complex assembly"/>
    <property type="evidence" value="ECO:0007669"/>
    <property type="project" value="InterPro"/>
</dbReference>
<sequence length="217" mass="24195">MRMYKLLSVLLCYPEPDLLAALPELRTEANQHTAYDTHLTPLLDELAAHDLITLQQNYVQTFDRTAAHSLHLFEHIHGEDRARGQAMVDLLEEYRQHGFDSVSEELPDYVPLFLEFLSTCDEEKAAQLLGDAIHVLAHVGHKLKDSGSVYAGVFDVLRDLSPVTPEPLTVPPIRDMDEALETFGPSADGVEPLLKPVAPINFYPQRPNASAGHQTAH</sequence>
<dbReference type="SUPFAM" id="SSF89155">
    <property type="entry name" value="TorD-like"/>
    <property type="match status" value="1"/>
</dbReference>
<dbReference type="Proteomes" id="UP000294480">
    <property type="component" value="Unassembled WGS sequence"/>
</dbReference>
<dbReference type="NCBIfam" id="TIGR00684">
    <property type="entry name" value="narJ"/>
    <property type="match status" value="1"/>
</dbReference>
<dbReference type="InterPro" id="IPR020945">
    <property type="entry name" value="DMSO/NO3_reduct_chaperone"/>
</dbReference>
<dbReference type="Gene3D" id="1.10.3480.10">
    <property type="entry name" value="TorD-like"/>
    <property type="match status" value="1"/>
</dbReference>
<keyword evidence="3" id="KW-1185">Reference proteome</keyword>
<gene>
    <name evidence="2" type="ORF">DFR44_102136</name>
</gene>
<dbReference type="AlphaFoldDB" id="A0A4V3DK64"/>
<dbReference type="GO" id="GO:0042128">
    <property type="term" value="P:nitrate assimilation"/>
    <property type="evidence" value="ECO:0007669"/>
    <property type="project" value="UniProtKB-KW"/>
</dbReference>
<dbReference type="RefSeq" id="WP_133619008.1">
    <property type="nucleotide sequence ID" value="NZ_SNZE01000002.1"/>
</dbReference>
<keyword evidence="1" id="KW-0534">Nitrate assimilation</keyword>
<dbReference type="EMBL" id="SNZE01000002">
    <property type="protein sequence ID" value="TDR32837.1"/>
    <property type="molecule type" value="Genomic_DNA"/>
</dbReference>
<dbReference type="Pfam" id="PF02613">
    <property type="entry name" value="Nitrate_red_del"/>
    <property type="match status" value="1"/>
</dbReference>
<dbReference type="OrthoDB" id="8478585at2"/>
<evidence type="ECO:0000313" key="2">
    <source>
        <dbReference type="EMBL" id="TDR32837.1"/>
    </source>
</evidence>